<dbReference type="SMART" id="SM00220">
    <property type="entry name" value="S_TKc"/>
    <property type="match status" value="1"/>
</dbReference>
<reference evidence="5" key="1">
    <citation type="submission" date="2023-10" db="EMBL/GenBank/DDBJ databases">
        <authorList>
            <person name="Chen Y."/>
            <person name="Shah S."/>
            <person name="Dougan E. K."/>
            <person name="Thang M."/>
            <person name="Chan C."/>
        </authorList>
    </citation>
    <scope>NUCLEOTIDE SEQUENCE [LARGE SCALE GENOMIC DNA]</scope>
</reference>
<dbReference type="PANTHER" id="PTHR24346">
    <property type="entry name" value="MAP/MICROTUBULE AFFINITY-REGULATING KINASE"/>
    <property type="match status" value="1"/>
</dbReference>
<comment type="caution">
    <text evidence="5">The sequence shown here is derived from an EMBL/GenBank/DDBJ whole genome shotgun (WGS) entry which is preliminary data.</text>
</comment>
<gene>
    <name evidence="5" type="ORF">PCOR1329_LOCUS72338</name>
</gene>
<evidence type="ECO:0000259" key="4">
    <source>
        <dbReference type="PROSITE" id="PS50011"/>
    </source>
</evidence>
<name>A0ABN9X3W1_9DINO</name>
<protein>
    <recommendedName>
        <fullName evidence="4">Protein kinase domain-containing protein</fullName>
    </recommendedName>
</protein>
<evidence type="ECO:0000256" key="2">
    <source>
        <dbReference type="ARBA" id="ARBA00022840"/>
    </source>
</evidence>
<dbReference type="InterPro" id="IPR011009">
    <property type="entry name" value="Kinase-like_dom_sf"/>
</dbReference>
<dbReference type="Gene3D" id="1.10.510.10">
    <property type="entry name" value="Transferase(Phosphotransferase) domain 1"/>
    <property type="match status" value="1"/>
</dbReference>
<keyword evidence="6" id="KW-1185">Reference proteome</keyword>
<evidence type="ECO:0000256" key="1">
    <source>
        <dbReference type="ARBA" id="ARBA00022741"/>
    </source>
</evidence>
<feature type="compositionally biased region" description="Basic and acidic residues" evidence="3">
    <location>
        <begin position="255"/>
        <end position="264"/>
    </location>
</feature>
<proteinExistence type="predicted"/>
<sequence length="311" mass="33880">MCNKRSVTAAEEVGSIYQEFCLLKHTLDHQHMIRCVTMLHSQSHVHLVLQYGGDACMEQLLSTQPGCRLSRDDALHCTTQVASALSYCHAIDVSHGQVSPWHVWVEMARNRLVCRLVDFSMAARVQYVSTRKTLCGALPCVALETALKEPYWPKPAACWSLGVELLEAIGGQGPLELSVRWRRGASLAQAALETLELFAQAGSHAQAMASMGGAHDDAALACLEALPRPEPLRSANASDVVEVLSARRVQAARFGSDERGEEHLSSGLPPNNGEESGHDVVVHIPAQRRPRRTAASVAPLLGPRPYSLPCW</sequence>
<keyword evidence="2" id="KW-0067">ATP-binding</keyword>
<accession>A0ABN9X3W1</accession>
<evidence type="ECO:0000313" key="6">
    <source>
        <dbReference type="Proteomes" id="UP001189429"/>
    </source>
</evidence>
<dbReference type="Pfam" id="PF00069">
    <property type="entry name" value="Pkinase"/>
    <property type="match status" value="1"/>
</dbReference>
<dbReference type="InterPro" id="IPR000719">
    <property type="entry name" value="Prot_kinase_dom"/>
</dbReference>
<feature type="region of interest" description="Disordered" evidence="3">
    <location>
        <begin position="254"/>
        <end position="278"/>
    </location>
</feature>
<dbReference type="PANTHER" id="PTHR24346:SF30">
    <property type="entry name" value="MATERNAL EMBRYONIC LEUCINE ZIPPER KINASE"/>
    <property type="match status" value="1"/>
</dbReference>
<dbReference type="PROSITE" id="PS50011">
    <property type="entry name" value="PROTEIN_KINASE_DOM"/>
    <property type="match status" value="1"/>
</dbReference>
<keyword evidence="1" id="KW-0547">Nucleotide-binding</keyword>
<dbReference type="SUPFAM" id="SSF56112">
    <property type="entry name" value="Protein kinase-like (PK-like)"/>
    <property type="match status" value="1"/>
</dbReference>
<dbReference type="Proteomes" id="UP001189429">
    <property type="component" value="Unassembled WGS sequence"/>
</dbReference>
<evidence type="ECO:0000313" key="5">
    <source>
        <dbReference type="EMBL" id="CAK0892776.1"/>
    </source>
</evidence>
<dbReference type="EMBL" id="CAUYUJ010019660">
    <property type="protein sequence ID" value="CAK0892776.1"/>
    <property type="molecule type" value="Genomic_DNA"/>
</dbReference>
<organism evidence="5 6">
    <name type="scientific">Prorocentrum cordatum</name>
    <dbReference type="NCBI Taxonomy" id="2364126"/>
    <lineage>
        <taxon>Eukaryota</taxon>
        <taxon>Sar</taxon>
        <taxon>Alveolata</taxon>
        <taxon>Dinophyceae</taxon>
        <taxon>Prorocentrales</taxon>
        <taxon>Prorocentraceae</taxon>
        <taxon>Prorocentrum</taxon>
    </lineage>
</organism>
<feature type="domain" description="Protein kinase" evidence="4">
    <location>
        <begin position="1"/>
        <end position="254"/>
    </location>
</feature>
<evidence type="ECO:0000256" key="3">
    <source>
        <dbReference type="SAM" id="MobiDB-lite"/>
    </source>
</evidence>